<dbReference type="CDD" id="cd22209">
    <property type="entry name" value="EMC10"/>
    <property type="match status" value="1"/>
</dbReference>
<dbReference type="Proteomes" id="UP001372834">
    <property type="component" value="Unassembled WGS sequence"/>
</dbReference>
<feature type="chain" id="PRO_5042875975" description="ER membrane protein complex subunit 10" evidence="11">
    <location>
        <begin position="21"/>
        <end position="1017"/>
    </location>
</feature>
<feature type="compositionally biased region" description="Polar residues" evidence="9">
    <location>
        <begin position="927"/>
        <end position="945"/>
    </location>
</feature>
<keyword evidence="5 11" id="KW-0732">Signal</keyword>
<feature type="signal peptide" evidence="11">
    <location>
        <begin position="1"/>
        <end position="20"/>
    </location>
</feature>
<feature type="region of interest" description="Disordered" evidence="9">
    <location>
        <begin position="628"/>
        <end position="720"/>
    </location>
</feature>
<evidence type="ECO:0000256" key="10">
    <source>
        <dbReference type="SAM" id="Phobius"/>
    </source>
</evidence>
<dbReference type="EMBL" id="JAWJWE010000037">
    <property type="protein sequence ID" value="KAK6625846.1"/>
    <property type="molecule type" value="Genomic_DNA"/>
</dbReference>
<keyword evidence="7 10" id="KW-1133">Transmembrane helix</keyword>
<dbReference type="GO" id="GO:0072546">
    <property type="term" value="C:EMC complex"/>
    <property type="evidence" value="ECO:0007669"/>
    <property type="project" value="TreeGrafter"/>
</dbReference>
<comment type="similarity">
    <text evidence="2">Belongs to the EMC10 family.</text>
</comment>
<feature type="compositionally biased region" description="Low complexity" evidence="9">
    <location>
        <begin position="666"/>
        <end position="676"/>
    </location>
</feature>
<dbReference type="AlphaFoldDB" id="A0AAN8PAS4"/>
<dbReference type="PANTHER" id="PTHR21397:SF4">
    <property type="entry name" value="ER MEMBRANE PROTEIN COMPLEX SUBUNIT 10"/>
    <property type="match status" value="1"/>
</dbReference>
<sequence>MGSFYVTFLLLAPLLCYCGSNEIDYDGKVTIRLEHSLDHIPNPVYFHRGDITIKSLNLGSYTVEELELTNEQITQLKNLAKQNGNYGVRAAVRASDGKEYYFYTFVKACSLIESHLKNLISVNLDHDGNVMAVTMAVPKICTGTDVKSTSLKAFSTSVEVRHMELGPIPDTATYIQKLEREREAKERGETKDNRSFLAKYWMYIVPVVIFMLLPSATNPESGGAPAQRNHGFNPSSSESIVNENFDMVLVPNGKTWTLGLCSICLLHNTILVKSQKNEGNEDRFFRSDKFVQKKYNFEDFFWTGSGDGSLLDDFYHNDTGTTTTVILQSSQSDTWRTTTISPGQTASIDLSLTSSIVPSPTLKTTSTGTPSVSNVFSVKTDKGVLDEKPDITISSSTPKSVTMKTIPFPDPGFVQENNGINGEVDSTTTVFPEIFHDQKYWLLTIVRNDNYLPKLEVNSTETKLSNLYQQAFNRRQENYFGSNDRKDRKMSQIVRAHIVNVTKIGNDVGLIYSVTMAGRPVPAVTAANDMRLMTVNEVIAELGHPILTKAEPFVKVPVHLGARIKGRARDTWLLIGSVIAAIFLLMLLVGLFALILSKKQTKTTKAGVVEDGGTTNLGFVEETEPKPECSTKYTQKTRSKSKNLTFKSEENTGSTVKFKEDERRGSSTSSTCSGSSDAGLVRFRQQQMKRDRRRNEVKEKPKPKPRTRERKIQSSDYKNTVDRHTCILSADSIKSKNTVEDSVTEEYSPQQTRSPTSYLSMPSVKAFPRGTKIPDPLNKILEPTSIRHLDADSDTQERNMHSQNRHVDVQVEQVCEIKNKTTKGKAITRHASLEADDPGFIGPIVWNKHCQKIFQRDTGVVFNEDEYGNINVGRMRKRFNELLDDALSMFGSSNGSPEASEVGPVRQPDNRIHSAVLRPTGLKVVESSTCRPNTTGSRRPQSSTAYGPKGAWETPSCSTLARPMSAGICPESTPSIDKNIIYAHSELSPSDPAIPLIAAIKKELKKFDGSPTEGQPE</sequence>
<evidence type="ECO:0000256" key="11">
    <source>
        <dbReference type="SAM" id="SignalP"/>
    </source>
</evidence>
<evidence type="ECO:0000256" key="8">
    <source>
        <dbReference type="ARBA" id="ARBA00023136"/>
    </source>
</evidence>
<name>A0AAN8PAS4_POLSC</name>
<evidence type="ECO:0000256" key="1">
    <source>
        <dbReference type="ARBA" id="ARBA00004115"/>
    </source>
</evidence>
<evidence type="ECO:0000256" key="4">
    <source>
        <dbReference type="ARBA" id="ARBA00022692"/>
    </source>
</evidence>
<dbReference type="Pfam" id="PF21203">
    <property type="entry name" value="ECM10"/>
    <property type="match status" value="1"/>
</dbReference>
<dbReference type="PANTHER" id="PTHR21397">
    <property type="entry name" value="CHROMATIN COMPLEXES SUBUNIT BAP18-RELATED"/>
    <property type="match status" value="1"/>
</dbReference>
<reference evidence="12 13" key="1">
    <citation type="submission" date="2023-10" db="EMBL/GenBank/DDBJ databases">
        <title>Genomes of two closely related lineages of the louse Polyplax serrata with different host specificities.</title>
        <authorList>
            <person name="Martinu J."/>
            <person name="Tarabai H."/>
            <person name="Stefka J."/>
            <person name="Hypsa V."/>
        </authorList>
    </citation>
    <scope>NUCLEOTIDE SEQUENCE [LARGE SCALE GENOMIC DNA]</scope>
    <source>
        <strain evidence="12">HR10_N</strain>
    </source>
</reference>
<evidence type="ECO:0000313" key="13">
    <source>
        <dbReference type="Proteomes" id="UP001372834"/>
    </source>
</evidence>
<keyword evidence="6" id="KW-0256">Endoplasmic reticulum</keyword>
<proteinExistence type="inferred from homology"/>
<evidence type="ECO:0000256" key="7">
    <source>
        <dbReference type="ARBA" id="ARBA00022989"/>
    </source>
</evidence>
<evidence type="ECO:0000256" key="2">
    <source>
        <dbReference type="ARBA" id="ARBA00007695"/>
    </source>
</evidence>
<evidence type="ECO:0000256" key="6">
    <source>
        <dbReference type="ARBA" id="ARBA00022824"/>
    </source>
</evidence>
<comment type="subcellular location">
    <subcellularLocation>
        <location evidence="1">Endoplasmic reticulum membrane</location>
        <topology evidence="1">Single-pass type I membrane protein</topology>
    </subcellularLocation>
</comment>
<comment type="caution">
    <text evidence="12">The sequence shown here is derived from an EMBL/GenBank/DDBJ whole genome shotgun (WGS) entry which is preliminary data.</text>
</comment>
<organism evidence="12 13">
    <name type="scientific">Polyplax serrata</name>
    <name type="common">Common mouse louse</name>
    <dbReference type="NCBI Taxonomy" id="468196"/>
    <lineage>
        <taxon>Eukaryota</taxon>
        <taxon>Metazoa</taxon>
        <taxon>Ecdysozoa</taxon>
        <taxon>Arthropoda</taxon>
        <taxon>Hexapoda</taxon>
        <taxon>Insecta</taxon>
        <taxon>Pterygota</taxon>
        <taxon>Neoptera</taxon>
        <taxon>Paraneoptera</taxon>
        <taxon>Psocodea</taxon>
        <taxon>Troctomorpha</taxon>
        <taxon>Phthiraptera</taxon>
        <taxon>Anoplura</taxon>
        <taxon>Polyplacidae</taxon>
        <taxon>Polyplax</taxon>
    </lineage>
</organism>
<gene>
    <name evidence="12" type="ORF">RUM43_006145</name>
</gene>
<evidence type="ECO:0000256" key="3">
    <source>
        <dbReference type="ARBA" id="ARBA00020105"/>
    </source>
</evidence>
<keyword evidence="8 10" id="KW-0472">Membrane</keyword>
<feature type="compositionally biased region" description="Basic and acidic residues" evidence="9">
    <location>
        <begin position="693"/>
        <end position="702"/>
    </location>
</feature>
<feature type="region of interest" description="Disordered" evidence="9">
    <location>
        <begin position="737"/>
        <end position="778"/>
    </location>
</feature>
<feature type="transmembrane region" description="Helical" evidence="10">
    <location>
        <begin position="572"/>
        <end position="596"/>
    </location>
</feature>
<feature type="compositionally biased region" description="Polar residues" evidence="9">
    <location>
        <begin position="642"/>
        <end position="655"/>
    </location>
</feature>
<evidence type="ECO:0000313" key="12">
    <source>
        <dbReference type="EMBL" id="KAK6625846.1"/>
    </source>
</evidence>
<feature type="region of interest" description="Disordered" evidence="9">
    <location>
        <begin position="927"/>
        <end position="952"/>
    </location>
</feature>
<evidence type="ECO:0000256" key="9">
    <source>
        <dbReference type="SAM" id="MobiDB-lite"/>
    </source>
</evidence>
<evidence type="ECO:0000256" key="5">
    <source>
        <dbReference type="ARBA" id="ARBA00022729"/>
    </source>
</evidence>
<keyword evidence="4 10" id="KW-0812">Transmembrane</keyword>
<feature type="compositionally biased region" description="Polar residues" evidence="9">
    <location>
        <begin position="745"/>
        <end position="760"/>
    </location>
</feature>
<accession>A0AAN8PAS4</accession>
<protein>
    <recommendedName>
        <fullName evidence="3">ER membrane protein complex subunit 10</fullName>
    </recommendedName>
</protein>